<dbReference type="EMBL" id="CAKMMW010000022">
    <property type="protein sequence ID" value="CAH1223346.1"/>
    <property type="molecule type" value="Genomic_DNA"/>
</dbReference>
<reference evidence="2" key="1">
    <citation type="submission" date="2022-01" db="EMBL/GenBank/DDBJ databases">
        <authorList>
            <person name="Criscuolo A."/>
        </authorList>
    </citation>
    <scope>NUCLEOTIDE SEQUENCE</scope>
    <source>
        <strain evidence="2">CIP111891</strain>
    </source>
</reference>
<comment type="caution">
    <text evidence="2">The sequence shown here is derived from an EMBL/GenBank/DDBJ whole genome shotgun (WGS) entry which is preliminary data.</text>
</comment>
<dbReference type="Proteomes" id="UP000838821">
    <property type="component" value="Unassembled WGS sequence"/>
</dbReference>
<name>A0ABM9CSS4_9BACL</name>
<accession>A0ABM9CSS4</accession>
<protein>
    <recommendedName>
        <fullName evidence="1">Mannosylglycerate hydrolase MGH1-like glycoside hydrolase domain-containing protein</fullName>
    </recommendedName>
</protein>
<keyword evidence="3" id="KW-1185">Reference proteome</keyword>
<gene>
    <name evidence="2" type="ORF">PAECIP111891_05501</name>
</gene>
<dbReference type="Gene3D" id="1.50.10.10">
    <property type="match status" value="1"/>
</dbReference>
<proteinExistence type="predicted"/>
<dbReference type="SUPFAM" id="SSF48208">
    <property type="entry name" value="Six-hairpin glycosidases"/>
    <property type="match status" value="1"/>
</dbReference>
<sequence>MNYQLNDFAFDLRASVAPANHLWVCSGYSTVAPIAGTVTGVSGLFSPPFGAQDMEVLLDLMADGHRISDTGNKGKGDCGLLYSGAEWRPDRIERTGTYHYFVEERLISLSVRSSLVPLADRAGFVLTVRVINRTDRSIELDILPRVTPGRPGIQSLNDWDFGHPSMGAEVHEVEAGIWENDDVRVTFLQEAREPALIVPGQEAVYRLAILLTKAQESVCLDENLTACERRAYEVWEDRIQRYCGSIPKLTSDIPGLEDYYRRSLVSGLICLWEHPEFAMQPFPVVAGMEGAGICCYPWDTGGYAARMLGLMLGSNKVIELAHMMARSGIERHSRFAPSGLGKDVPYSYSLWSFFNLVCCNVTQYGEGLELYDLMRNLLLHDEERLPAWGELLDYGKQHNLLEMRSAAHEHVVSSPNAERAWCYDRLADMAERLGHAECETWRDKASRIRAAIRDHLWDPENGWFLCMYPNGHVERVYTIQAFDTLRMGVCNADMTKALLTHLNDGAFLGPYGVSSISAEDTLHYELNDPDWSGGGSYTGESPTLALTLWEQGQPALAWDVLKRLFWMGKHLPYFPQEHYSDRPAVPSHKRGNIIAGLTGTEALVFGMAGIKPKLDGTLEICPQPPHEGSVSISGYRYRDQQIDVHMKPDHCTIVRNGEPVYSGVPCAFSLPKDSR</sequence>
<evidence type="ECO:0000313" key="2">
    <source>
        <dbReference type="EMBL" id="CAH1223346.1"/>
    </source>
</evidence>
<dbReference type="InterPro" id="IPR012341">
    <property type="entry name" value="6hp_glycosidase-like_sf"/>
</dbReference>
<dbReference type="RefSeq" id="WP_236291629.1">
    <property type="nucleotide sequence ID" value="NZ_CAKMMW010000022.1"/>
</dbReference>
<dbReference type="InterPro" id="IPR054491">
    <property type="entry name" value="MGH1-like_GH"/>
</dbReference>
<evidence type="ECO:0000313" key="3">
    <source>
        <dbReference type="Proteomes" id="UP000838821"/>
    </source>
</evidence>
<dbReference type="InterPro" id="IPR008928">
    <property type="entry name" value="6-hairpin_glycosidase_sf"/>
</dbReference>
<organism evidence="2 3">
    <name type="scientific">Paenibacillus allorhizoplanae</name>
    <dbReference type="NCBI Taxonomy" id="2905648"/>
    <lineage>
        <taxon>Bacteria</taxon>
        <taxon>Bacillati</taxon>
        <taxon>Bacillota</taxon>
        <taxon>Bacilli</taxon>
        <taxon>Bacillales</taxon>
        <taxon>Paenibacillaceae</taxon>
        <taxon>Paenibacillus</taxon>
    </lineage>
</organism>
<evidence type="ECO:0000259" key="1">
    <source>
        <dbReference type="Pfam" id="PF22422"/>
    </source>
</evidence>
<dbReference type="Pfam" id="PF22422">
    <property type="entry name" value="MGH1-like_GH"/>
    <property type="match status" value="1"/>
</dbReference>
<feature type="domain" description="Mannosylglycerate hydrolase MGH1-like glycoside hydrolase" evidence="1">
    <location>
        <begin position="425"/>
        <end position="520"/>
    </location>
</feature>